<dbReference type="EMBL" id="KX759156">
    <property type="protein sequence ID" value="APG41579.1"/>
    <property type="molecule type" value="Genomic_DNA"/>
</dbReference>
<feature type="transmembrane region" description="Helical" evidence="1">
    <location>
        <begin position="158"/>
        <end position="174"/>
    </location>
</feature>
<name>A0A1L3HP13_ELHV1</name>
<reference evidence="2" key="2">
    <citation type="submission" date="2016-08" db="EMBL/GenBank/DDBJ databases">
        <title>Extraordinary levels of hypervariability and flexibility within a 10-kb multigene immunoglobulin and G-protein coupled receptor family-encoding segment of the genomes from 35 strains of elephant endotheliotropic herpesvirus 1 (EEHV1).</title>
        <authorList>
            <person name="Zong J.-C."/>
            <person name="Long S.Y."/>
            <person name="Heaggans S.Y."/>
            <person name="Latimer E.M."/>
            <person name="Zachariah A."/>
            <person name="Hayward G.S."/>
        </authorList>
    </citation>
    <scope>NUCLEOTIDE SEQUENCE</scope>
    <source>
        <strain evidence="2">Malee/NAP73</strain>
    </source>
</reference>
<evidence type="ECO:0000313" key="2">
    <source>
        <dbReference type="EMBL" id="APG41579.1"/>
    </source>
</evidence>
<evidence type="ECO:0000256" key="1">
    <source>
        <dbReference type="SAM" id="Phobius"/>
    </source>
</evidence>
<keyword evidence="1" id="KW-1133">Transmembrane helix</keyword>
<accession>A0A1L3HP13</accession>
<proteinExistence type="predicted"/>
<keyword evidence="1" id="KW-0812">Transmembrane</keyword>
<sequence length="175" mass="19564">MPNTENSIRYFELRLMHSTLLGGGGTTRILILYLCGTFFSVSASCVKSDLCKGAKTGFETTFSTLGDQINITVKMETEDFYILQRNSCILFTKSNQPSNVKVNSTHFTLALPCSTSIGNYVLQTASYSSTCYYFNVTNCPSDSTSTHLAQKSCSECKYTIFTITPFVIFLFYFIF</sequence>
<protein>
    <submittedName>
        <fullName evidence="2">Membrane glycoprotein E51</fullName>
    </submittedName>
</protein>
<gene>
    <name evidence="2" type="primary">E51</name>
</gene>
<reference evidence="2" key="1">
    <citation type="journal article" date="2014" name="J. Virol.">
        <title>Elephant endotheliotropic herpesviruses EEHV1A, EEHV1B, and EEHV2 from cases of hemorrhagic disease are highly diverged from other mammalian herpesviruses and may form a new subfamily.</title>
        <authorList>
            <person name="Richman LK"/>
            <person name="Zong JC"/>
            <person name="Latimer EM"/>
            <person name="Lock J"/>
            <person name="Fleischer RC"/>
            <person name="Heaggans SY"/>
            <person name="Hayward GS."/>
        </authorList>
    </citation>
    <scope>NUCLEOTIDE SEQUENCE</scope>
    <source>
        <strain evidence="2">Malee/NAP73</strain>
    </source>
</reference>
<keyword evidence="1" id="KW-0472">Membrane</keyword>
<organism evidence="2">
    <name type="scientific">Elephant endotheliotropic herpesvirus 1A</name>
    <dbReference type="NCBI Taxonomy" id="759753"/>
    <lineage>
        <taxon>Viruses</taxon>
        <taxon>Duplodnaviria</taxon>
        <taxon>Heunggongvirae</taxon>
        <taxon>Peploviricota</taxon>
        <taxon>Herviviricetes</taxon>
        <taxon>Herpesvirales</taxon>
        <taxon>Orthoherpesviridae</taxon>
        <taxon>Betaherpesvirinae</taxon>
        <taxon>Proboscivirus</taxon>
        <taxon>Proboscivirus elephantidbeta1</taxon>
        <taxon>Elephantid herpesvirus 1</taxon>
    </lineage>
</organism>